<evidence type="ECO:0000256" key="3">
    <source>
        <dbReference type="ARBA" id="ARBA00023157"/>
    </source>
</evidence>
<dbReference type="Pfam" id="PF01430">
    <property type="entry name" value="HSP33"/>
    <property type="match status" value="1"/>
</dbReference>
<dbReference type="GO" id="GO:0042026">
    <property type="term" value="P:protein refolding"/>
    <property type="evidence" value="ECO:0007669"/>
    <property type="project" value="TreeGrafter"/>
</dbReference>
<dbReference type="OrthoDB" id="9793753at2"/>
<keyword evidence="3" id="KW-1015">Disulfide bond</keyword>
<dbReference type="PANTHER" id="PTHR30111:SF1">
    <property type="entry name" value="33 KDA CHAPERONIN"/>
    <property type="match status" value="1"/>
</dbReference>
<proteinExistence type="predicted"/>
<accession>X5MFS5</accession>
<dbReference type="STRING" id="1458461.BN1012_Phect1906"/>
<evidence type="ECO:0000256" key="4">
    <source>
        <dbReference type="ARBA" id="ARBA00023186"/>
    </source>
</evidence>
<evidence type="ECO:0000256" key="2">
    <source>
        <dbReference type="ARBA" id="ARBA00022833"/>
    </source>
</evidence>
<dbReference type="GO" id="GO:0044183">
    <property type="term" value="F:protein folding chaperone"/>
    <property type="evidence" value="ECO:0007669"/>
    <property type="project" value="TreeGrafter"/>
</dbReference>
<organism evidence="6 7">
    <name type="scientific">Candidatus Phaeomarinibacter ectocarpi</name>
    <dbReference type="NCBI Taxonomy" id="1458461"/>
    <lineage>
        <taxon>Bacteria</taxon>
        <taxon>Pseudomonadati</taxon>
        <taxon>Pseudomonadota</taxon>
        <taxon>Alphaproteobacteria</taxon>
        <taxon>Hyphomicrobiales</taxon>
        <taxon>Parvibaculaceae</taxon>
        <taxon>Candidatus Phaeomarinibacter</taxon>
    </lineage>
</organism>
<evidence type="ECO:0000313" key="7">
    <source>
        <dbReference type="Proteomes" id="UP000032160"/>
    </source>
</evidence>
<sequence>MDQTTPVSSNAPTTNVVVDATDDVVLPFAIEGMSVRGRLARTGPVISDILGRHDYPPAVSRLVAETLLLASMLGTALKLEGRFTVQTSSDGPVDLLVADMTKDGGLRGYAHFDADAVAALSTETPTLEQLTGKGSMALTIDQGPGRNSYQGVVPLEGDSIAACGEDYFRRSEQLPTLIKLVVAQSFERDASGTADGGWRAGGIMIQQMPEDGGFVRDLDPGDAPDGSVAAEDAAEDENWNRAKILMETVEDHELVDPALASEQLLYRLYHEDGVRAFPPHPLSFSCRCSQDYIKGVLEGFGSEEMADMHTDDGRIEVRCEFCSSTYNFDPEEFKGS</sequence>
<dbReference type="KEGG" id="pect:BN1012_Phect1906"/>
<keyword evidence="2" id="KW-0862">Zinc</keyword>
<reference evidence="6 7" key="1">
    <citation type="journal article" date="2014" name="Front. Genet.">
        <title>Genome and metabolic network of "Candidatus Phaeomarinobacter ectocarpi" Ec32, a new candidate genus of Alphaproteobacteria frequently associated with brown algae.</title>
        <authorList>
            <person name="Dittami S.M."/>
            <person name="Barbeyron T."/>
            <person name="Boyen C."/>
            <person name="Cambefort J."/>
            <person name="Collet G."/>
            <person name="Delage L."/>
            <person name="Gobet A."/>
            <person name="Groisillier A."/>
            <person name="Leblanc C."/>
            <person name="Michel G."/>
            <person name="Scornet D."/>
            <person name="Siegel A."/>
            <person name="Tapia J.E."/>
            <person name="Tonon T."/>
        </authorList>
    </citation>
    <scope>NUCLEOTIDE SEQUENCE [LARGE SCALE GENOMIC DNA]</scope>
    <source>
        <strain evidence="6 7">Ec32</strain>
    </source>
</reference>
<evidence type="ECO:0000256" key="5">
    <source>
        <dbReference type="ARBA" id="ARBA00023284"/>
    </source>
</evidence>
<dbReference type="InterPro" id="IPR016154">
    <property type="entry name" value="Heat_shock_Hsp33_C"/>
</dbReference>
<dbReference type="PIRSF" id="PIRSF005261">
    <property type="entry name" value="Heat_shock_Hsp33"/>
    <property type="match status" value="1"/>
</dbReference>
<name>X5MFS5_9HYPH</name>
<keyword evidence="4" id="KW-0143">Chaperone</keyword>
<dbReference type="Gene3D" id="3.55.30.10">
    <property type="entry name" value="Hsp33 domain"/>
    <property type="match status" value="1"/>
</dbReference>
<protein>
    <submittedName>
        <fullName evidence="6">Chaperone protein Hsp33</fullName>
    </submittedName>
</protein>
<dbReference type="InterPro" id="IPR000397">
    <property type="entry name" value="Heat_shock_Hsp33"/>
</dbReference>
<dbReference type="SUPFAM" id="SSF64397">
    <property type="entry name" value="Hsp33 domain"/>
    <property type="match status" value="1"/>
</dbReference>
<dbReference type="Proteomes" id="UP000032160">
    <property type="component" value="Chromosome I"/>
</dbReference>
<dbReference type="Gene3D" id="1.10.287.480">
    <property type="entry name" value="helix hairpin bin"/>
    <property type="match status" value="1"/>
</dbReference>
<dbReference type="NCBIfam" id="NF002386">
    <property type="entry name" value="PRK01402.1"/>
    <property type="match status" value="1"/>
</dbReference>
<dbReference type="GO" id="GO:0005737">
    <property type="term" value="C:cytoplasm"/>
    <property type="evidence" value="ECO:0007669"/>
    <property type="project" value="InterPro"/>
</dbReference>
<dbReference type="RefSeq" id="WP_043948242.1">
    <property type="nucleotide sequence ID" value="NZ_HG966617.1"/>
</dbReference>
<dbReference type="InterPro" id="IPR023212">
    <property type="entry name" value="Hsp33_helix_hairpin_bin_dom_sf"/>
</dbReference>
<keyword evidence="7" id="KW-1185">Reference proteome</keyword>
<evidence type="ECO:0000313" key="6">
    <source>
        <dbReference type="EMBL" id="CDO60119.1"/>
    </source>
</evidence>
<keyword evidence="5" id="KW-0676">Redox-active center</keyword>
<evidence type="ECO:0000256" key="1">
    <source>
        <dbReference type="ARBA" id="ARBA00022490"/>
    </source>
</evidence>
<keyword evidence="1" id="KW-0963">Cytoplasm</keyword>
<dbReference type="CDD" id="cd00498">
    <property type="entry name" value="Hsp33"/>
    <property type="match status" value="1"/>
</dbReference>
<dbReference type="SUPFAM" id="SSF118352">
    <property type="entry name" value="HSP33 redox switch-like"/>
    <property type="match status" value="1"/>
</dbReference>
<dbReference type="EMBL" id="HG966617">
    <property type="protein sequence ID" value="CDO60119.1"/>
    <property type="molecule type" value="Genomic_DNA"/>
</dbReference>
<dbReference type="HOGENOM" id="CLU_054493_0_1_5"/>
<gene>
    <name evidence="6" type="ORF">BN1012_Phect1906</name>
</gene>
<dbReference type="AlphaFoldDB" id="X5MFS5"/>
<dbReference type="GO" id="GO:0051082">
    <property type="term" value="F:unfolded protein binding"/>
    <property type="evidence" value="ECO:0007669"/>
    <property type="project" value="InterPro"/>
</dbReference>
<dbReference type="PANTHER" id="PTHR30111">
    <property type="entry name" value="33 KDA CHAPERONIN"/>
    <property type="match status" value="1"/>
</dbReference>
<dbReference type="InterPro" id="IPR016153">
    <property type="entry name" value="Heat_shock_Hsp33_N"/>
</dbReference>
<dbReference type="Gene3D" id="3.90.1280.10">
    <property type="entry name" value="HSP33 redox switch-like"/>
    <property type="match status" value="1"/>
</dbReference>